<dbReference type="RefSeq" id="WP_353684555.1">
    <property type="nucleotide sequence ID" value="NZ_CP144373.1"/>
</dbReference>
<gene>
    <name evidence="2" type="ORF">V4D30_01830</name>
</gene>
<accession>A0AAU8GY84</accession>
<dbReference type="EMBL" id="CP144373">
    <property type="protein sequence ID" value="XCH47028.1"/>
    <property type="molecule type" value="Genomic_DNA"/>
</dbReference>
<sequence length="139" mass="15480">MRNTKVFKALSGVVVLLLAVQLKGICRSIGLNQVPALLCRCPDKTTIYFGDSQIMSVLKNLLVTPAQAEPQKETQKTKIRNKTRLNIVRETNKNNQAKIDSDSKENPNGKERMIESLPKENTLVPQGGFCPIDQKGDCR</sequence>
<evidence type="ECO:0008006" key="3">
    <source>
        <dbReference type="Google" id="ProtNLM"/>
    </source>
</evidence>
<dbReference type="KEGG" id="taut:V4D30_01830"/>
<dbReference type="AlphaFoldDB" id="A0AAU8GY84"/>
<evidence type="ECO:0000256" key="1">
    <source>
        <dbReference type="SAM" id="MobiDB-lite"/>
    </source>
</evidence>
<evidence type="ECO:0000313" key="2">
    <source>
        <dbReference type="EMBL" id="XCH47028.1"/>
    </source>
</evidence>
<feature type="region of interest" description="Disordered" evidence="1">
    <location>
        <begin position="90"/>
        <end position="139"/>
    </location>
</feature>
<name>A0AAU8GY84_9BACT</name>
<proteinExistence type="predicted"/>
<protein>
    <recommendedName>
        <fullName evidence="3">Secreted protein</fullName>
    </recommendedName>
</protein>
<feature type="compositionally biased region" description="Basic and acidic residues" evidence="1">
    <location>
        <begin position="99"/>
        <end position="118"/>
    </location>
</feature>
<reference evidence="2" key="1">
    <citation type="submission" date="2024-01" db="EMBL/GenBank/DDBJ databases">
        <title>The first autotrophic representatives of the genus Thermodesulfovibrio.</title>
        <authorList>
            <person name="Maltseva A.I."/>
            <person name="Elcheninov A.G."/>
            <person name="Kublanov I.V."/>
            <person name="Lebedinsky A.V."/>
            <person name="Frolov E.N."/>
        </authorList>
    </citation>
    <scope>NUCLEOTIDE SEQUENCE</scope>
    <source>
        <strain evidence="2">3907-1M</strain>
    </source>
</reference>
<organism evidence="2">
    <name type="scientific">Thermodesulfovibrio autotrophicus</name>
    <dbReference type="NCBI Taxonomy" id="3118333"/>
    <lineage>
        <taxon>Bacteria</taxon>
        <taxon>Pseudomonadati</taxon>
        <taxon>Nitrospirota</taxon>
        <taxon>Thermodesulfovibrionia</taxon>
        <taxon>Thermodesulfovibrionales</taxon>
        <taxon>Thermodesulfovibrionaceae</taxon>
        <taxon>Thermodesulfovibrio</taxon>
    </lineage>
</organism>